<evidence type="ECO:0000313" key="1">
    <source>
        <dbReference type="Proteomes" id="UP000887540"/>
    </source>
</evidence>
<keyword evidence="1" id="KW-1185">Reference proteome</keyword>
<dbReference type="WBParaSite" id="ACRNAN_scaffold4735.g32003.t1">
    <property type="protein sequence ID" value="ACRNAN_scaffold4735.g32003.t1"/>
    <property type="gene ID" value="ACRNAN_scaffold4735.g32003"/>
</dbReference>
<sequence length="125" mass="14763">MTIFALADGLYFLYDLSRRILLPFYVLTVDNDRIKQLYKYDIVMYNFTISMQTLLISMRNDFRSLIFTLDMIFCYIMLVQIQKLDQGISSSSQNFTLFKKIKAKFWKQTNTNQVATINSSNNTHP</sequence>
<proteinExistence type="predicted"/>
<evidence type="ECO:0000313" key="2">
    <source>
        <dbReference type="WBParaSite" id="ACRNAN_scaffold4735.g32003.t1"/>
    </source>
</evidence>
<dbReference type="Proteomes" id="UP000887540">
    <property type="component" value="Unplaced"/>
</dbReference>
<reference evidence="2" key="1">
    <citation type="submission" date="2022-11" db="UniProtKB">
        <authorList>
            <consortium name="WormBaseParasite"/>
        </authorList>
    </citation>
    <scope>IDENTIFICATION</scope>
</reference>
<protein>
    <submittedName>
        <fullName evidence="2">Uncharacterized protein</fullName>
    </submittedName>
</protein>
<organism evidence="1 2">
    <name type="scientific">Acrobeloides nanus</name>
    <dbReference type="NCBI Taxonomy" id="290746"/>
    <lineage>
        <taxon>Eukaryota</taxon>
        <taxon>Metazoa</taxon>
        <taxon>Ecdysozoa</taxon>
        <taxon>Nematoda</taxon>
        <taxon>Chromadorea</taxon>
        <taxon>Rhabditida</taxon>
        <taxon>Tylenchina</taxon>
        <taxon>Cephalobomorpha</taxon>
        <taxon>Cephaloboidea</taxon>
        <taxon>Cephalobidae</taxon>
        <taxon>Acrobeloides</taxon>
    </lineage>
</organism>
<accession>A0A914DXX9</accession>
<dbReference type="AlphaFoldDB" id="A0A914DXX9"/>
<name>A0A914DXX9_9BILA</name>